<dbReference type="OrthoDB" id="1905256at2759"/>
<dbReference type="Proteomes" id="UP001151532">
    <property type="component" value="Chromosome 18"/>
</dbReference>
<evidence type="ECO:0000313" key="3">
    <source>
        <dbReference type="EMBL" id="KAJ6732288.1"/>
    </source>
</evidence>
<organism evidence="3 4">
    <name type="scientific">Salix purpurea</name>
    <name type="common">Purple osier willow</name>
    <dbReference type="NCBI Taxonomy" id="77065"/>
    <lineage>
        <taxon>Eukaryota</taxon>
        <taxon>Viridiplantae</taxon>
        <taxon>Streptophyta</taxon>
        <taxon>Embryophyta</taxon>
        <taxon>Tracheophyta</taxon>
        <taxon>Spermatophyta</taxon>
        <taxon>Magnoliopsida</taxon>
        <taxon>eudicotyledons</taxon>
        <taxon>Gunneridae</taxon>
        <taxon>Pentapetalae</taxon>
        <taxon>rosids</taxon>
        <taxon>fabids</taxon>
        <taxon>Malpighiales</taxon>
        <taxon>Salicaceae</taxon>
        <taxon>Saliceae</taxon>
        <taxon>Salix</taxon>
    </lineage>
</organism>
<keyword evidence="4" id="KW-1185">Reference proteome</keyword>
<comment type="caution">
    <text evidence="3">The sequence shown here is derived from an EMBL/GenBank/DDBJ whole genome shotgun (WGS) entry which is preliminary data.</text>
</comment>
<keyword evidence="2" id="KW-1133">Transmembrane helix</keyword>
<feature type="region of interest" description="Disordered" evidence="1">
    <location>
        <begin position="1"/>
        <end position="30"/>
    </location>
</feature>
<evidence type="ECO:0000256" key="2">
    <source>
        <dbReference type="SAM" id="Phobius"/>
    </source>
</evidence>
<feature type="transmembrane region" description="Helical" evidence="2">
    <location>
        <begin position="114"/>
        <end position="135"/>
    </location>
</feature>
<feature type="transmembrane region" description="Helical" evidence="2">
    <location>
        <begin position="62"/>
        <end position="82"/>
    </location>
</feature>
<keyword evidence="2" id="KW-0812">Transmembrane</keyword>
<evidence type="ECO:0000256" key="1">
    <source>
        <dbReference type="SAM" id="MobiDB-lite"/>
    </source>
</evidence>
<dbReference type="AlphaFoldDB" id="A0A9Q0ULS8"/>
<proteinExistence type="predicted"/>
<reference evidence="3" key="1">
    <citation type="submission" date="2022-11" db="EMBL/GenBank/DDBJ databases">
        <authorList>
            <person name="Hyden B.L."/>
            <person name="Feng K."/>
            <person name="Yates T."/>
            <person name="Jawdy S."/>
            <person name="Smart L.B."/>
            <person name="Muchero W."/>
        </authorList>
    </citation>
    <scope>NUCLEOTIDE SEQUENCE</scope>
    <source>
        <tissue evidence="3">Shoot tip</tissue>
    </source>
</reference>
<sequence>MAQSEVVTGGTMYTETSTNTRSNPSQENAESSFKSKTAEWALLLTSLLLEATSAIFEQLGYALTSMVMAFVALFLSILDLILKARGREITCDGRGLLPCFNHQSNRDSQNRKPFASLVQYLGLAGALWQCSFTTVGYHYTHQKLVNPIKLCLLPFILALCVLISKVVKSSQHERLGSNEHDG</sequence>
<protein>
    <submittedName>
        <fullName evidence="3">TMV RESISTANCE PROTEIN N-LIKE</fullName>
    </submittedName>
</protein>
<name>A0A9Q0ULS8_SALPP</name>
<gene>
    <name evidence="3" type="ORF">OIU79_003422</name>
</gene>
<evidence type="ECO:0000313" key="4">
    <source>
        <dbReference type="Proteomes" id="UP001151532"/>
    </source>
</evidence>
<dbReference type="EMBL" id="JAPFFK010000012">
    <property type="protein sequence ID" value="KAJ6732288.1"/>
    <property type="molecule type" value="Genomic_DNA"/>
</dbReference>
<feature type="transmembrane region" description="Helical" evidence="2">
    <location>
        <begin position="147"/>
        <end position="167"/>
    </location>
</feature>
<dbReference type="PANTHER" id="PTHR48473:SF1">
    <property type="entry name" value="TIR DOMAIN-CONTAINING PROTEIN"/>
    <property type="match status" value="1"/>
</dbReference>
<keyword evidence="2" id="KW-0472">Membrane</keyword>
<accession>A0A9Q0ULS8</accession>
<dbReference type="PANTHER" id="PTHR48473">
    <property type="entry name" value="TIR DOMAIN-CONTAINING PROTEIN"/>
    <property type="match status" value="1"/>
</dbReference>
<reference evidence="3" key="2">
    <citation type="journal article" date="2023" name="Int. J. Mol. Sci.">
        <title>De Novo Assembly and Annotation of 11 Diverse Shrub Willow (Salix) Genomes Reveals Novel Gene Organization in Sex-Linked Regions.</title>
        <authorList>
            <person name="Hyden B."/>
            <person name="Feng K."/>
            <person name="Yates T.B."/>
            <person name="Jawdy S."/>
            <person name="Cereghino C."/>
            <person name="Smart L.B."/>
            <person name="Muchero W."/>
        </authorList>
    </citation>
    <scope>NUCLEOTIDE SEQUENCE</scope>
    <source>
        <tissue evidence="3">Shoot tip</tissue>
    </source>
</reference>